<feature type="coiled-coil region" evidence="1">
    <location>
        <begin position="219"/>
        <end position="272"/>
    </location>
</feature>
<evidence type="ECO:0000313" key="4">
    <source>
        <dbReference type="EMBL" id="KIM43892.1"/>
    </source>
</evidence>
<protein>
    <recommendedName>
        <fullName evidence="3">G domain-containing protein</fullName>
    </recommendedName>
</protein>
<keyword evidence="1" id="KW-0175">Coiled coil</keyword>
<dbReference type="Pfam" id="PF01926">
    <property type="entry name" value="MMR_HSR1"/>
    <property type="match status" value="1"/>
</dbReference>
<name>A0A0C2YS79_HEBCY</name>
<dbReference type="Proteomes" id="UP000053424">
    <property type="component" value="Unassembled WGS sequence"/>
</dbReference>
<accession>A0A0C2YS79</accession>
<organism evidence="4 5">
    <name type="scientific">Hebeloma cylindrosporum</name>
    <dbReference type="NCBI Taxonomy" id="76867"/>
    <lineage>
        <taxon>Eukaryota</taxon>
        <taxon>Fungi</taxon>
        <taxon>Dikarya</taxon>
        <taxon>Basidiomycota</taxon>
        <taxon>Agaricomycotina</taxon>
        <taxon>Agaricomycetes</taxon>
        <taxon>Agaricomycetidae</taxon>
        <taxon>Agaricales</taxon>
        <taxon>Agaricineae</taxon>
        <taxon>Hymenogastraceae</taxon>
        <taxon>Hebeloma</taxon>
    </lineage>
</organism>
<dbReference type="EMBL" id="KN831774">
    <property type="protein sequence ID" value="KIM43892.1"/>
    <property type="molecule type" value="Genomic_DNA"/>
</dbReference>
<evidence type="ECO:0000313" key="5">
    <source>
        <dbReference type="Proteomes" id="UP000053424"/>
    </source>
</evidence>
<dbReference type="InterPro" id="IPR006073">
    <property type="entry name" value="GTP-bd"/>
</dbReference>
<evidence type="ECO:0000256" key="1">
    <source>
        <dbReference type="SAM" id="Coils"/>
    </source>
</evidence>
<dbReference type="HOGENOM" id="CLU_018003_2_1_1"/>
<feature type="domain" description="G" evidence="3">
    <location>
        <begin position="14"/>
        <end position="76"/>
    </location>
</feature>
<keyword evidence="2" id="KW-1133">Transmembrane helix</keyword>
<dbReference type="Gene3D" id="3.40.50.300">
    <property type="entry name" value="P-loop containing nucleotide triphosphate hydrolases"/>
    <property type="match status" value="1"/>
</dbReference>
<sequence length="395" mass="43404">MQNTNTLLNRTAIIALMGPTGTGKSTFINLLTNDDKIRIGHDLESQTFDITTSHYVQDGVSVTLVDTPGFDDSREGITDTDILGKIADFLQEGGERKLNGVIYLHRISDPRMGGAAKKNLRVFKEVCGDMNLGHVRIVTTYWNLVDEKQGNSRQIALAQGAFKSLIDGGADLCRHDKGLESARSIISQLIHQEPVTMKIQEELNEGRALGDTSAGAVIIEEMKELKRKHDKEVEGLKRELEEAAMANDEQLRAELAEEHRKLEERMARAEKDGKTLGKTRFKSGAGAPNAREQIANDLYHMRSGKQAEMKANVYAAPISSAPLPPQRNYLPHEQSNDTADYRPSFQEVLHEMMGVIIGYSEAGGEHLGSFGVVAGGVVGVCLSPFIVVKRAIARQ</sequence>
<evidence type="ECO:0000256" key="2">
    <source>
        <dbReference type="SAM" id="Phobius"/>
    </source>
</evidence>
<keyword evidence="5" id="KW-1185">Reference proteome</keyword>
<gene>
    <name evidence="4" type="ORF">M413DRAFT_25411</name>
</gene>
<reference evidence="4 5" key="1">
    <citation type="submission" date="2014-04" db="EMBL/GenBank/DDBJ databases">
        <authorList>
            <consortium name="DOE Joint Genome Institute"/>
            <person name="Kuo A."/>
            <person name="Gay G."/>
            <person name="Dore J."/>
            <person name="Kohler A."/>
            <person name="Nagy L.G."/>
            <person name="Floudas D."/>
            <person name="Copeland A."/>
            <person name="Barry K.W."/>
            <person name="Cichocki N."/>
            <person name="Veneault-Fourrey C."/>
            <person name="LaButti K."/>
            <person name="Lindquist E.A."/>
            <person name="Lipzen A."/>
            <person name="Lundell T."/>
            <person name="Morin E."/>
            <person name="Murat C."/>
            <person name="Sun H."/>
            <person name="Tunlid A."/>
            <person name="Henrissat B."/>
            <person name="Grigoriev I.V."/>
            <person name="Hibbett D.S."/>
            <person name="Martin F."/>
            <person name="Nordberg H.P."/>
            <person name="Cantor M.N."/>
            <person name="Hua S.X."/>
        </authorList>
    </citation>
    <scope>NUCLEOTIDE SEQUENCE [LARGE SCALE GENOMIC DNA]</scope>
    <source>
        <strain evidence="5">h7</strain>
    </source>
</reference>
<reference evidence="5" key="2">
    <citation type="submission" date="2015-01" db="EMBL/GenBank/DDBJ databases">
        <title>Evolutionary Origins and Diversification of the Mycorrhizal Mutualists.</title>
        <authorList>
            <consortium name="DOE Joint Genome Institute"/>
            <consortium name="Mycorrhizal Genomics Consortium"/>
            <person name="Kohler A."/>
            <person name="Kuo A."/>
            <person name="Nagy L.G."/>
            <person name="Floudas D."/>
            <person name="Copeland A."/>
            <person name="Barry K.W."/>
            <person name="Cichocki N."/>
            <person name="Veneault-Fourrey C."/>
            <person name="LaButti K."/>
            <person name="Lindquist E.A."/>
            <person name="Lipzen A."/>
            <person name="Lundell T."/>
            <person name="Morin E."/>
            <person name="Murat C."/>
            <person name="Riley R."/>
            <person name="Ohm R."/>
            <person name="Sun H."/>
            <person name="Tunlid A."/>
            <person name="Henrissat B."/>
            <person name="Grigoriev I.V."/>
            <person name="Hibbett D.S."/>
            <person name="Martin F."/>
        </authorList>
    </citation>
    <scope>NUCLEOTIDE SEQUENCE [LARGE SCALE GENOMIC DNA]</scope>
    <source>
        <strain evidence="5">h7</strain>
    </source>
</reference>
<evidence type="ECO:0000259" key="3">
    <source>
        <dbReference type="Pfam" id="PF01926"/>
    </source>
</evidence>
<dbReference type="GO" id="GO:0005525">
    <property type="term" value="F:GTP binding"/>
    <property type="evidence" value="ECO:0007669"/>
    <property type="project" value="InterPro"/>
</dbReference>
<proteinExistence type="predicted"/>
<dbReference type="InterPro" id="IPR027417">
    <property type="entry name" value="P-loop_NTPase"/>
</dbReference>
<dbReference type="OrthoDB" id="8954335at2759"/>
<feature type="transmembrane region" description="Helical" evidence="2">
    <location>
        <begin position="367"/>
        <end position="388"/>
    </location>
</feature>
<dbReference type="AlphaFoldDB" id="A0A0C2YS79"/>
<keyword evidence="2" id="KW-0472">Membrane</keyword>
<keyword evidence="2" id="KW-0812">Transmembrane</keyword>
<dbReference type="SUPFAM" id="SSF52540">
    <property type="entry name" value="P-loop containing nucleoside triphosphate hydrolases"/>
    <property type="match status" value="1"/>
</dbReference>